<evidence type="ECO:0000256" key="5">
    <source>
        <dbReference type="ARBA" id="ARBA00023163"/>
    </source>
</evidence>
<dbReference type="SUPFAM" id="SSF46785">
    <property type="entry name" value="Winged helix' DNA-binding domain"/>
    <property type="match status" value="1"/>
</dbReference>
<dbReference type="InterPro" id="IPR000835">
    <property type="entry name" value="HTH_MarR-typ"/>
</dbReference>
<gene>
    <name evidence="7" type="ORF">Rleg9DRAFT_6329</name>
</gene>
<name>I9NHB7_RHILT</name>
<comment type="subcellular location">
    <subcellularLocation>
        <location evidence="1">Cytoplasm</location>
    </subcellularLocation>
</comment>
<organism evidence="7 8">
    <name type="scientific">Rhizobium leguminosarum bv. trifolii WSM597</name>
    <dbReference type="NCBI Taxonomy" id="754764"/>
    <lineage>
        <taxon>Bacteria</taxon>
        <taxon>Pseudomonadati</taxon>
        <taxon>Pseudomonadota</taxon>
        <taxon>Alphaproteobacteria</taxon>
        <taxon>Hyphomicrobiales</taxon>
        <taxon>Rhizobiaceae</taxon>
        <taxon>Rhizobium/Agrobacterium group</taxon>
        <taxon>Rhizobium</taxon>
    </lineage>
</organism>
<evidence type="ECO:0000259" key="6">
    <source>
        <dbReference type="PROSITE" id="PS50995"/>
    </source>
</evidence>
<dbReference type="Proteomes" id="UP000005092">
    <property type="component" value="Unassembled WGS sequence"/>
</dbReference>
<dbReference type="GO" id="GO:0003700">
    <property type="term" value="F:DNA-binding transcription factor activity"/>
    <property type="evidence" value="ECO:0007669"/>
    <property type="project" value="InterPro"/>
</dbReference>
<evidence type="ECO:0000313" key="8">
    <source>
        <dbReference type="Proteomes" id="UP000005092"/>
    </source>
</evidence>
<dbReference type="PANTHER" id="PTHR33164:SF5">
    <property type="entry name" value="ORGANIC HYDROPEROXIDE RESISTANCE TRANSCRIPTIONAL REGULATOR"/>
    <property type="match status" value="1"/>
</dbReference>
<dbReference type="GO" id="GO:0005737">
    <property type="term" value="C:cytoplasm"/>
    <property type="evidence" value="ECO:0007669"/>
    <property type="project" value="UniProtKB-SubCell"/>
</dbReference>
<keyword evidence="4" id="KW-0238">DNA-binding</keyword>
<evidence type="ECO:0000256" key="2">
    <source>
        <dbReference type="ARBA" id="ARBA00022490"/>
    </source>
</evidence>
<dbReference type="FunFam" id="1.10.10.10:FF:000163">
    <property type="entry name" value="MarR family transcriptional regulator"/>
    <property type="match status" value="1"/>
</dbReference>
<dbReference type="AlphaFoldDB" id="I9NHB7"/>
<dbReference type="GO" id="GO:0006950">
    <property type="term" value="P:response to stress"/>
    <property type="evidence" value="ECO:0007669"/>
    <property type="project" value="TreeGrafter"/>
</dbReference>
<dbReference type="RefSeq" id="WP_003592957.1">
    <property type="nucleotide sequence ID" value="NZ_JH719381.1"/>
</dbReference>
<keyword evidence="5" id="KW-0804">Transcription</keyword>
<reference evidence="7 8" key="1">
    <citation type="submission" date="2012-02" db="EMBL/GenBank/DDBJ databases">
        <title>Improved High-Quality Draft Sequence of Rhizobium leguminosarum bv. trifolii WSM597.</title>
        <authorList>
            <consortium name="US DOE Joint Genome Institute"/>
            <person name="Lucas S."/>
            <person name="Han J."/>
            <person name="Lapidus A."/>
            <person name="Cheng J.-F."/>
            <person name="Goodwin L."/>
            <person name="Pitluck S."/>
            <person name="Peters L."/>
            <person name="Ovchinnikova G."/>
            <person name="Held B."/>
            <person name="Detter J.C."/>
            <person name="Han C."/>
            <person name="Tapia R."/>
            <person name="Land M."/>
            <person name="Hauser L."/>
            <person name="Kyrpides N."/>
            <person name="Ivanova N."/>
            <person name="Pagani I."/>
            <person name="Brau L."/>
            <person name="Yates R."/>
            <person name="O'Hara G."/>
            <person name="Rui T."/>
            <person name="Howieson J."/>
            <person name="Reeve W."/>
            <person name="Woyke T."/>
        </authorList>
    </citation>
    <scope>NUCLEOTIDE SEQUENCE [LARGE SCALE GENOMIC DNA]</scope>
    <source>
        <strain evidence="7 8">WSM597</strain>
    </source>
</reference>
<dbReference type="PRINTS" id="PR00598">
    <property type="entry name" value="HTHMARR"/>
</dbReference>
<dbReference type="EMBL" id="JH719381">
    <property type="protein sequence ID" value="EJB07319.1"/>
    <property type="molecule type" value="Genomic_DNA"/>
</dbReference>
<dbReference type="GO" id="GO:0003677">
    <property type="term" value="F:DNA binding"/>
    <property type="evidence" value="ECO:0007669"/>
    <property type="project" value="UniProtKB-KW"/>
</dbReference>
<dbReference type="InterPro" id="IPR036388">
    <property type="entry name" value="WH-like_DNA-bd_sf"/>
</dbReference>
<feature type="domain" description="HTH marR-type" evidence="6">
    <location>
        <begin position="8"/>
        <end position="145"/>
    </location>
</feature>
<evidence type="ECO:0000256" key="3">
    <source>
        <dbReference type="ARBA" id="ARBA00023015"/>
    </source>
</evidence>
<dbReference type="PROSITE" id="PS50995">
    <property type="entry name" value="HTH_MARR_2"/>
    <property type="match status" value="1"/>
</dbReference>
<evidence type="ECO:0000256" key="4">
    <source>
        <dbReference type="ARBA" id="ARBA00023125"/>
    </source>
</evidence>
<keyword evidence="3" id="KW-0805">Transcription regulation</keyword>
<dbReference type="Gene3D" id="1.10.10.10">
    <property type="entry name" value="Winged helix-like DNA-binding domain superfamily/Winged helix DNA-binding domain"/>
    <property type="match status" value="1"/>
</dbReference>
<evidence type="ECO:0000256" key="1">
    <source>
        <dbReference type="ARBA" id="ARBA00004496"/>
    </source>
</evidence>
<dbReference type="HOGENOM" id="CLU_083287_3_0_5"/>
<accession>I9NHB7</accession>
<dbReference type="InterPro" id="IPR036390">
    <property type="entry name" value="WH_DNA-bd_sf"/>
</dbReference>
<dbReference type="InterPro" id="IPR055166">
    <property type="entry name" value="Transc_reg_Sar_Rot_HTH"/>
</dbReference>
<keyword evidence="2" id="KW-0963">Cytoplasm</keyword>
<dbReference type="InterPro" id="IPR039422">
    <property type="entry name" value="MarR/SlyA-like"/>
</dbReference>
<dbReference type="Pfam" id="PF22381">
    <property type="entry name" value="Staph_reg_Sar_Rot"/>
    <property type="match status" value="1"/>
</dbReference>
<dbReference type="OrthoDB" id="9806864at2"/>
<sequence>MQDQLKLDNFICFAVYTASHALNRVYKPLLDELGLTYPQYLAMVALWEQDGQSVGSLGERLFLESSTLTPLLKRLESAGYIRRERSSEDERVVVIRLSEAGIRLKEKAIGIPGCIVEASGREAVDLTRLQAQIVALREALDKSAA</sequence>
<proteinExistence type="predicted"/>
<protein>
    <submittedName>
        <fullName evidence="7">Transcriptional regulator</fullName>
    </submittedName>
</protein>
<dbReference type="SMART" id="SM00347">
    <property type="entry name" value="HTH_MARR"/>
    <property type="match status" value="1"/>
</dbReference>
<dbReference type="PANTHER" id="PTHR33164">
    <property type="entry name" value="TRANSCRIPTIONAL REGULATOR, MARR FAMILY"/>
    <property type="match status" value="1"/>
</dbReference>
<evidence type="ECO:0000313" key="7">
    <source>
        <dbReference type="EMBL" id="EJB07319.1"/>
    </source>
</evidence>